<name>A0A5R9CZB0_9LACO</name>
<evidence type="ECO:0000313" key="2">
    <source>
        <dbReference type="EMBL" id="TLQ21206.1"/>
    </source>
</evidence>
<comment type="caution">
    <text evidence="2">The sequence shown here is derived from an EMBL/GenBank/DDBJ whole genome shotgun (WGS) entry which is preliminary data.</text>
</comment>
<protein>
    <submittedName>
        <fullName evidence="2">Uncharacterized protein</fullName>
    </submittedName>
</protein>
<gene>
    <name evidence="2" type="ORF">FEZ41_00480</name>
</gene>
<dbReference type="EMBL" id="VBSX01000001">
    <property type="protein sequence ID" value="TLQ21206.1"/>
    <property type="molecule type" value="Genomic_DNA"/>
</dbReference>
<reference evidence="2 3" key="1">
    <citation type="submission" date="2019-05" db="EMBL/GenBank/DDBJ databases">
        <title>The metagenome of a microbial culture collection derived from dairy environment covers the genomic content of the human microbiome.</title>
        <authorList>
            <person name="Roder T."/>
            <person name="Wuthrich D."/>
            <person name="Sattari Z."/>
            <person name="Von Ah U."/>
            <person name="Bar C."/>
            <person name="Ronchi F."/>
            <person name="Macpherson A.J."/>
            <person name="Ganal-Vonarburg S.C."/>
            <person name="Bruggmann R."/>
            <person name="Vergeres G."/>
        </authorList>
    </citation>
    <scope>NUCLEOTIDE SEQUENCE [LARGE SCALE GENOMIC DNA]</scope>
    <source>
        <strain evidence="2 3">FAM 1079</strain>
    </source>
</reference>
<feature type="signal peptide" evidence="1">
    <location>
        <begin position="1"/>
        <end position="27"/>
    </location>
</feature>
<sequence length="296" mass="32818">MKKHIIMALALGLLVGMVGLGNQTGQAKTTYRRLSRDFYKDASDSNIFRNHFYRLNKKTTVKIYYSAKSDSRTIVKKLALPKGTVIFSLYQDWNSKHVVGAGDFSADLSYHLKRKTATKAVYGTGRIKFDFKLPTSRLTRVKRPAYALPLGNGTLLTGGLKAISALPTRKSNALKITSDGWLEYYQYHGYRYPDPDPDSSGKMLTIPYATKPNSAVKINKALTKGANVYLYSSKKLAGVTQKKVRTSGAYKYRLTVHNNHTPVGYEDTAYGNDYAASSIYTVGGKPFYTVVAQGGD</sequence>
<evidence type="ECO:0000313" key="3">
    <source>
        <dbReference type="Proteomes" id="UP000305100"/>
    </source>
</evidence>
<evidence type="ECO:0000256" key="1">
    <source>
        <dbReference type="SAM" id="SignalP"/>
    </source>
</evidence>
<dbReference type="Proteomes" id="UP000305100">
    <property type="component" value="Unassembled WGS sequence"/>
</dbReference>
<feature type="chain" id="PRO_5024293684" evidence="1">
    <location>
        <begin position="28"/>
        <end position="296"/>
    </location>
</feature>
<dbReference type="OrthoDB" id="2284251at2"/>
<keyword evidence="1" id="KW-0732">Signal</keyword>
<dbReference type="AlphaFoldDB" id="A0A5R9CZB0"/>
<organism evidence="2 3">
    <name type="scientific">Lentilactobacillus parafarraginis</name>
    <dbReference type="NCBI Taxonomy" id="390842"/>
    <lineage>
        <taxon>Bacteria</taxon>
        <taxon>Bacillati</taxon>
        <taxon>Bacillota</taxon>
        <taxon>Bacilli</taxon>
        <taxon>Lactobacillales</taxon>
        <taxon>Lactobacillaceae</taxon>
        <taxon>Lentilactobacillus</taxon>
    </lineage>
</organism>
<dbReference type="RefSeq" id="WP_054734458.1">
    <property type="nucleotide sequence ID" value="NZ_VBSX01000001.1"/>
</dbReference>
<accession>A0A5R9CZB0</accession>
<proteinExistence type="predicted"/>